<dbReference type="Proteomes" id="UP000077266">
    <property type="component" value="Unassembled WGS sequence"/>
</dbReference>
<gene>
    <name evidence="1" type="ORF">EXIGLDRAFT_727009</name>
</gene>
<accession>A0A165DHT5</accession>
<proteinExistence type="predicted"/>
<reference evidence="1 2" key="1">
    <citation type="journal article" date="2016" name="Mol. Biol. Evol.">
        <title>Comparative Genomics of Early-Diverging Mushroom-Forming Fungi Provides Insights into the Origins of Lignocellulose Decay Capabilities.</title>
        <authorList>
            <person name="Nagy L.G."/>
            <person name="Riley R."/>
            <person name="Tritt A."/>
            <person name="Adam C."/>
            <person name="Daum C."/>
            <person name="Floudas D."/>
            <person name="Sun H."/>
            <person name="Yadav J.S."/>
            <person name="Pangilinan J."/>
            <person name="Larsson K.H."/>
            <person name="Matsuura K."/>
            <person name="Barry K."/>
            <person name="Labutti K."/>
            <person name="Kuo R."/>
            <person name="Ohm R.A."/>
            <person name="Bhattacharya S.S."/>
            <person name="Shirouzu T."/>
            <person name="Yoshinaga Y."/>
            <person name="Martin F.M."/>
            <person name="Grigoriev I.V."/>
            <person name="Hibbett D.S."/>
        </authorList>
    </citation>
    <scope>NUCLEOTIDE SEQUENCE [LARGE SCALE GENOMIC DNA]</scope>
    <source>
        <strain evidence="1 2">HHB12029</strain>
    </source>
</reference>
<dbReference type="AlphaFoldDB" id="A0A165DHT5"/>
<protein>
    <submittedName>
        <fullName evidence="1">Uncharacterized protein</fullName>
    </submittedName>
</protein>
<dbReference type="InParanoid" id="A0A165DHT5"/>
<evidence type="ECO:0000313" key="1">
    <source>
        <dbReference type="EMBL" id="KZV84562.1"/>
    </source>
</evidence>
<name>A0A165DHT5_EXIGL</name>
<sequence>MRELDVQYLRDVQRLFLGPVDSNPNPPARVPRFVRKQCESLPILRTDSPLVLVNQAYELGGAGQGRRVTLQVPLCTRIASRQSASRYSVAGGLRDS</sequence>
<organism evidence="1 2">
    <name type="scientific">Exidia glandulosa HHB12029</name>
    <dbReference type="NCBI Taxonomy" id="1314781"/>
    <lineage>
        <taxon>Eukaryota</taxon>
        <taxon>Fungi</taxon>
        <taxon>Dikarya</taxon>
        <taxon>Basidiomycota</taxon>
        <taxon>Agaricomycotina</taxon>
        <taxon>Agaricomycetes</taxon>
        <taxon>Auriculariales</taxon>
        <taxon>Exidiaceae</taxon>
        <taxon>Exidia</taxon>
    </lineage>
</organism>
<keyword evidence="2" id="KW-1185">Reference proteome</keyword>
<feature type="non-terminal residue" evidence="1">
    <location>
        <position position="96"/>
    </location>
</feature>
<dbReference type="EMBL" id="KV426219">
    <property type="protein sequence ID" value="KZV84562.1"/>
    <property type="molecule type" value="Genomic_DNA"/>
</dbReference>
<evidence type="ECO:0000313" key="2">
    <source>
        <dbReference type="Proteomes" id="UP000077266"/>
    </source>
</evidence>